<keyword evidence="15" id="KW-0175">Coiled coil</keyword>
<evidence type="ECO:0000256" key="17">
    <source>
        <dbReference type="SAM" id="SignalP"/>
    </source>
</evidence>
<dbReference type="GO" id="GO:0006302">
    <property type="term" value="P:double-strand break repair"/>
    <property type="evidence" value="ECO:0007669"/>
    <property type="project" value="UniProtKB-UniRule"/>
</dbReference>
<keyword evidence="8 14" id="KW-0862">Zinc</keyword>
<dbReference type="Pfam" id="PF00097">
    <property type="entry name" value="zf-C3HC4"/>
    <property type="match status" value="1"/>
</dbReference>
<evidence type="ECO:0000256" key="14">
    <source>
        <dbReference type="HAMAP-Rule" id="MF_03066"/>
    </source>
</evidence>
<dbReference type="InterPro" id="IPR013083">
    <property type="entry name" value="Znf_RING/FYVE/PHD"/>
</dbReference>
<dbReference type="GO" id="GO:0043130">
    <property type="term" value="F:ubiquitin binding"/>
    <property type="evidence" value="ECO:0007669"/>
    <property type="project" value="UniProtKB-UniRule"/>
</dbReference>
<keyword evidence="4 14" id="KW-0479">Metal-binding</keyword>
<dbReference type="EC" id="2.3.2.27" evidence="2"/>
<feature type="compositionally biased region" description="Basic and acidic residues" evidence="16">
    <location>
        <begin position="543"/>
        <end position="555"/>
    </location>
</feature>
<dbReference type="GeneTree" id="ENSGT00940000153680"/>
<gene>
    <name evidence="14" type="primary">RNF168</name>
</gene>
<proteinExistence type="inferred from homology"/>
<dbReference type="GO" id="GO:0031491">
    <property type="term" value="F:nucleosome binding"/>
    <property type="evidence" value="ECO:0007669"/>
    <property type="project" value="TreeGrafter"/>
</dbReference>
<evidence type="ECO:0000313" key="20">
    <source>
        <dbReference type="Proteomes" id="UP000314982"/>
    </source>
</evidence>
<evidence type="ECO:0000256" key="5">
    <source>
        <dbReference type="ARBA" id="ARBA00022763"/>
    </source>
</evidence>
<feature type="domain" description="RING-type" evidence="18">
    <location>
        <begin position="85"/>
        <end position="124"/>
    </location>
</feature>
<sequence length="601" mass="67020">MAINCSKLMWLLTLLDYFYCSSHTELATETTPGPQNHWCAFGLGTTTEGGIHRNTGRGMPPVSEMEMAAPEGGVMGGLSRADCLCPVCLEIFLEPVTLPCSHTFCKPCFLETVDKANLCCPLCRKRVSTWARLNGRNKTLVNDELWQRVQAAFPMQCQRRLSGQEEEDENILVPGPKVSLPGEVRREYEDQISKILEEKRALEEAERKASEEYIQCLLADEEERLEVERRRDEERQLENDNKLARLLSQELVDSSSSCRNISRMINGNRMHLSSISSLIAKDLNTYNPILISESQKNTRTNDITPAKKKRNTNAGDIEKFLSPIPQRHNSNSEISPTSSFMANKENILHSKSKPWSSKEPAEHPMPSLEFYPESYHTPCEASTSSESMVYHLTVPSGTSLARTPLHGTPKRGVTSAKRKSCDIVEPNEGEADVVSKRLCPSSSSSLHAADRGEVALEGLGEKALLLQELAQREEVLFSRMQQEQEDRQLAFQLQRQLDREEAIRAVDRSKGSSDQYQLRQKPDSSSSPEGSGHRGASRGRSRTSTETRNTVERRRLSGPSSTTNKGERSSTISSAAATTSRPLKRGSKQATLTEMFPSLGS</sequence>
<name>A0A4W5QXC9_9TELE</name>
<dbReference type="GO" id="GO:0035861">
    <property type="term" value="C:site of double-strand break"/>
    <property type="evidence" value="ECO:0007669"/>
    <property type="project" value="TreeGrafter"/>
</dbReference>
<dbReference type="CDD" id="cd22265">
    <property type="entry name" value="UDM1_RNF168"/>
    <property type="match status" value="1"/>
</dbReference>
<keyword evidence="6 14" id="KW-0863">Zinc-finger</keyword>
<dbReference type="GO" id="GO:0042393">
    <property type="term" value="F:histone binding"/>
    <property type="evidence" value="ECO:0007669"/>
    <property type="project" value="UniProtKB-UniRule"/>
</dbReference>
<evidence type="ECO:0000256" key="4">
    <source>
        <dbReference type="ARBA" id="ARBA00022723"/>
    </source>
</evidence>
<evidence type="ECO:0000256" key="15">
    <source>
        <dbReference type="SAM" id="Coils"/>
    </source>
</evidence>
<evidence type="ECO:0000256" key="1">
    <source>
        <dbReference type="ARBA" id="ARBA00000900"/>
    </source>
</evidence>
<keyword evidence="9 14" id="KW-0156">Chromatin regulator</keyword>
<comment type="catalytic activity">
    <reaction evidence="1 14">
        <text>S-ubiquitinyl-[E2 ubiquitin-conjugating enzyme]-L-cysteine + [acceptor protein]-L-lysine = [E2 ubiquitin-conjugating enzyme]-L-cysteine + N(6)-ubiquitinyl-[acceptor protein]-L-lysine.</text>
        <dbReference type="EC" id="2.3.2.27"/>
    </reaction>
</comment>
<evidence type="ECO:0000259" key="18">
    <source>
        <dbReference type="PROSITE" id="PS50089"/>
    </source>
</evidence>
<dbReference type="GO" id="GO:0061630">
    <property type="term" value="F:ubiquitin protein ligase activity"/>
    <property type="evidence" value="ECO:0007669"/>
    <property type="project" value="UniProtKB-EC"/>
</dbReference>
<evidence type="ECO:0000256" key="3">
    <source>
        <dbReference type="ARBA" id="ARBA00022679"/>
    </source>
</evidence>
<evidence type="ECO:0000313" key="19">
    <source>
        <dbReference type="Ensembl" id="ENSHHUP00000080967.1"/>
    </source>
</evidence>
<evidence type="ECO:0000256" key="2">
    <source>
        <dbReference type="ARBA" id="ARBA00012483"/>
    </source>
</evidence>
<keyword evidence="20" id="KW-1185">Reference proteome</keyword>
<dbReference type="UniPathway" id="UPA00143"/>
<dbReference type="GO" id="GO:0008270">
    <property type="term" value="F:zinc ion binding"/>
    <property type="evidence" value="ECO:0007669"/>
    <property type="project" value="UniProtKB-KW"/>
</dbReference>
<dbReference type="Gene3D" id="3.30.40.10">
    <property type="entry name" value="Zinc/RING finger domain, C3HC4 (zinc finger)"/>
    <property type="match status" value="1"/>
</dbReference>
<evidence type="ECO:0000256" key="11">
    <source>
        <dbReference type="ARBA" id="ARBA00023242"/>
    </source>
</evidence>
<feature type="compositionally biased region" description="Polar residues" evidence="16">
    <location>
        <begin position="512"/>
        <end position="528"/>
    </location>
</feature>
<evidence type="ECO:0000256" key="7">
    <source>
        <dbReference type="ARBA" id="ARBA00022786"/>
    </source>
</evidence>
<dbReference type="PANTHER" id="PTHR23328:SF1">
    <property type="entry name" value="E3 UBIQUITIN-PROTEIN LIGASE RNF168"/>
    <property type="match status" value="1"/>
</dbReference>
<dbReference type="GO" id="GO:0006325">
    <property type="term" value="P:chromatin organization"/>
    <property type="evidence" value="ECO:0007669"/>
    <property type="project" value="UniProtKB-KW"/>
</dbReference>
<dbReference type="CDD" id="cd16550">
    <property type="entry name" value="RING-HC_RNF168"/>
    <property type="match status" value="1"/>
</dbReference>
<dbReference type="GO" id="GO:0016567">
    <property type="term" value="P:protein ubiquitination"/>
    <property type="evidence" value="ECO:0007669"/>
    <property type="project" value="UniProtKB-UniRule"/>
</dbReference>
<evidence type="ECO:0000256" key="6">
    <source>
        <dbReference type="ARBA" id="ARBA00022771"/>
    </source>
</evidence>
<evidence type="ECO:0000256" key="10">
    <source>
        <dbReference type="ARBA" id="ARBA00023204"/>
    </source>
</evidence>
<reference evidence="19" key="3">
    <citation type="submission" date="2025-09" db="UniProtKB">
        <authorList>
            <consortium name="Ensembl"/>
        </authorList>
    </citation>
    <scope>IDENTIFICATION</scope>
</reference>
<comment type="caution">
    <text evidence="14">Lacks conserved residue(s) required for the propagation of feature annotation.</text>
</comment>
<evidence type="ECO:0000256" key="13">
    <source>
        <dbReference type="ARBA" id="ARBA00079844"/>
    </source>
</evidence>
<keyword evidence="17" id="KW-0732">Signal</keyword>
<evidence type="ECO:0000256" key="16">
    <source>
        <dbReference type="SAM" id="MobiDB-lite"/>
    </source>
</evidence>
<accession>A0A4W5QXC9</accession>
<dbReference type="InterPro" id="IPR051657">
    <property type="entry name" value="RNF168/RNF169_E3_ubiq-ligase"/>
</dbReference>
<protein>
    <recommendedName>
        <fullName evidence="2">RING-type E3 ubiquitin transferase</fullName>
        <ecNumber evidence="2">2.3.2.27</ecNumber>
    </recommendedName>
    <alternativeName>
        <fullName evidence="12 13">RING-type E3 ubiquitin transferase RNF168</fullName>
    </alternativeName>
</protein>
<evidence type="ECO:0000256" key="12">
    <source>
        <dbReference type="ARBA" id="ARBA00077266"/>
    </source>
</evidence>
<comment type="subcellular location">
    <subcellularLocation>
        <location evidence="14">Nucleus</location>
    </subcellularLocation>
    <text evidence="14">Localizes to double-strand breaks (DSBs) sites of DNA damage.</text>
</comment>
<feature type="coiled-coil region" evidence="15">
    <location>
        <begin position="185"/>
        <end position="250"/>
    </location>
</feature>
<keyword evidence="3 14" id="KW-0808">Transferase</keyword>
<comment type="similarity">
    <text evidence="14">Belongs to the RNF168 family.</text>
</comment>
<feature type="chain" id="PRO_5021240659" description="RING-type E3 ubiquitin transferase" evidence="17">
    <location>
        <begin position="21"/>
        <end position="601"/>
    </location>
</feature>
<keyword evidence="5 14" id="KW-0227">DNA damage</keyword>
<dbReference type="PANTHER" id="PTHR23328">
    <property type="entry name" value="RING-TYPE DOMAIN-CONTAINING PROTEIN"/>
    <property type="match status" value="1"/>
</dbReference>
<dbReference type="STRING" id="62062.ENSHHUP00000080967"/>
<dbReference type="InterPro" id="IPR018957">
    <property type="entry name" value="Znf_C3HC4_RING-type"/>
</dbReference>
<dbReference type="Proteomes" id="UP000314982">
    <property type="component" value="Unassembled WGS sequence"/>
</dbReference>
<dbReference type="CDD" id="cd21952">
    <property type="entry name" value="MIU2_RNF168"/>
    <property type="match status" value="1"/>
</dbReference>
<dbReference type="GO" id="GO:0010212">
    <property type="term" value="P:response to ionizing radiation"/>
    <property type="evidence" value="ECO:0007669"/>
    <property type="project" value="UniProtKB-UniRule"/>
</dbReference>
<dbReference type="PROSITE" id="PS50089">
    <property type="entry name" value="ZF_RING_2"/>
    <property type="match status" value="1"/>
</dbReference>
<keyword evidence="10 14" id="KW-0234">DNA repair</keyword>
<dbReference type="InterPro" id="IPR034725">
    <property type="entry name" value="RNF168"/>
</dbReference>
<reference evidence="20" key="1">
    <citation type="submission" date="2018-06" db="EMBL/GenBank/DDBJ databases">
        <title>Genome assembly of Danube salmon.</title>
        <authorList>
            <person name="Macqueen D.J."/>
            <person name="Gundappa M.K."/>
        </authorList>
    </citation>
    <scope>NUCLEOTIDE SEQUENCE [LARGE SCALE GENOMIC DNA]</scope>
</reference>
<dbReference type="InterPro" id="IPR001841">
    <property type="entry name" value="Znf_RING"/>
</dbReference>
<feature type="compositionally biased region" description="Low complexity" evidence="16">
    <location>
        <begin position="569"/>
        <end position="580"/>
    </location>
</feature>
<dbReference type="HAMAP" id="MF_03066">
    <property type="entry name" value="RNF168"/>
    <property type="match status" value="1"/>
</dbReference>
<feature type="short sequence motif" description="LR motif 2" evidence="14">
    <location>
        <begin position="508"/>
        <end position="519"/>
    </location>
</feature>
<comment type="domain">
    <text evidence="14">The MIU motif (motif interacting with ubiquitin) mediates the interaction with both 'Lys-48'- and 'Lys-63'-linked ubiquitin chains. The UMI motif mediates interaction with ubiquitin with a preference for 'Lys-63'-linked ubiquitin. The specificity for different types of ubiquitin is mediated by juxtaposition of ubiquitin-binding motifs (MIU and UMI motifs) with LR motifs (LRMs).</text>
</comment>
<dbReference type="SMART" id="SM00184">
    <property type="entry name" value="RING"/>
    <property type="match status" value="1"/>
</dbReference>
<dbReference type="FunFam" id="3.30.40.10:FF:000466">
    <property type="entry name" value="E3 ubiquitin-protein ligase RNF168"/>
    <property type="match status" value="1"/>
</dbReference>
<feature type="signal peptide" evidence="17">
    <location>
        <begin position="1"/>
        <end position="20"/>
    </location>
</feature>
<feature type="region of interest" description="Disordered" evidence="16">
    <location>
        <begin position="503"/>
        <end position="601"/>
    </location>
</feature>
<dbReference type="Ensembl" id="ENSHHUT00000083546.1">
    <property type="protein sequence ID" value="ENSHHUP00000080967.1"/>
    <property type="gene ID" value="ENSHHUG00000047121.1"/>
</dbReference>
<evidence type="ECO:0000256" key="8">
    <source>
        <dbReference type="ARBA" id="ARBA00022833"/>
    </source>
</evidence>
<dbReference type="GO" id="GO:0005634">
    <property type="term" value="C:nucleus"/>
    <property type="evidence" value="ECO:0007669"/>
    <property type="project" value="UniProtKB-SubCell"/>
</dbReference>
<evidence type="ECO:0000256" key="9">
    <source>
        <dbReference type="ARBA" id="ARBA00022853"/>
    </source>
</evidence>
<dbReference type="AlphaFoldDB" id="A0A4W5QXC9"/>
<comment type="pathway">
    <text evidence="14">Protein modification; protein ubiquitination.</text>
</comment>
<keyword evidence="11 14" id="KW-0539">Nucleus</keyword>
<organism evidence="19 20">
    <name type="scientific">Hucho hucho</name>
    <name type="common">huchen</name>
    <dbReference type="NCBI Taxonomy" id="62062"/>
    <lineage>
        <taxon>Eukaryota</taxon>
        <taxon>Metazoa</taxon>
        <taxon>Chordata</taxon>
        <taxon>Craniata</taxon>
        <taxon>Vertebrata</taxon>
        <taxon>Euteleostomi</taxon>
        <taxon>Actinopterygii</taxon>
        <taxon>Neopterygii</taxon>
        <taxon>Teleostei</taxon>
        <taxon>Protacanthopterygii</taxon>
        <taxon>Salmoniformes</taxon>
        <taxon>Salmonidae</taxon>
        <taxon>Salmoninae</taxon>
        <taxon>Hucho</taxon>
    </lineage>
</organism>
<dbReference type="GO" id="GO:0045739">
    <property type="term" value="P:positive regulation of DNA repair"/>
    <property type="evidence" value="ECO:0007669"/>
    <property type="project" value="UniProtKB-UniRule"/>
</dbReference>
<dbReference type="SUPFAM" id="SSF57850">
    <property type="entry name" value="RING/U-box"/>
    <property type="match status" value="1"/>
</dbReference>
<keyword evidence="7 14" id="KW-0833">Ubl conjugation pathway</keyword>
<reference evidence="19" key="2">
    <citation type="submission" date="2025-08" db="UniProtKB">
        <authorList>
            <consortium name="Ensembl"/>
        </authorList>
    </citation>
    <scope>IDENTIFICATION</scope>
</reference>
<dbReference type="GO" id="GO:0000151">
    <property type="term" value="C:ubiquitin ligase complex"/>
    <property type="evidence" value="ECO:0007669"/>
    <property type="project" value="UniProtKB-UniRule"/>
</dbReference>